<keyword evidence="2" id="KW-1185">Reference proteome</keyword>
<dbReference type="RefSeq" id="WP_386105921.1">
    <property type="nucleotide sequence ID" value="NZ_JBHTJR010000023.1"/>
</dbReference>
<evidence type="ECO:0000313" key="2">
    <source>
        <dbReference type="Proteomes" id="UP001597062"/>
    </source>
</evidence>
<dbReference type="Proteomes" id="UP001597062">
    <property type="component" value="Unassembled WGS sequence"/>
</dbReference>
<dbReference type="SUPFAM" id="SSF101898">
    <property type="entry name" value="NHL repeat"/>
    <property type="match status" value="1"/>
</dbReference>
<evidence type="ECO:0008006" key="3">
    <source>
        <dbReference type="Google" id="ProtNLM"/>
    </source>
</evidence>
<comment type="caution">
    <text evidence="1">The sequence shown here is derived from an EMBL/GenBank/DDBJ whole genome shotgun (WGS) entry which is preliminary data.</text>
</comment>
<gene>
    <name evidence="1" type="ORF">ACFQ1U_04895</name>
</gene>
<name>A0ABW3JPX4_9FLAO</name>
<organism evidence="1 2">
    <name type="scientific">Tenacibaculum geojense</name>
    <dbReference type="NCBI Taxonomy" id="915352"/>
    <lineage>
        <taxon>Bacteria</taxon>
        <taxon>Pseudomonadati</taxon>
        <taxon>Bacteroidota</taxon>
        <taxon>Flavobacteriia</taxon>
        <taxon>Flavobacteriales</taxon>
        <taxon>Flavobacteriaceae</taxon>
        <taxon>Tenacibaculum</taxon>
    </lineage>
</organism>
<protein>
    <recommendedName>
        <fullName evidence="3">Lipoprotein</fullName>
    </recommendedName>
</protein>
<dbReference type="EMBL" id="JBHTJR010000023">
    <property type="protein sequence ID" value="MFD0992533.1"/>
    <property type="molecule type" value="Genomic_DNA"/>
</dbReference>
<accession>A0ABW3JPX4</accession>
<reference evidence="2" key="1">
    <citation type="journal article" date="2019" name="Int. J. Syst. Evol. Microbiol.">
        <title>The Global Catalogue of Microorganisms (GCM) 10K type strain sequencing project: providing services to taxonomists for standard genome sequencing and annotation.</title>
        <authorList>
            <consortium name="The Broad Institute Genomics Platform"/>
            <consortium name="The Broad Institute Genome Sequencing Center for Infectious Disease"/>
            <person name="Wu L."/>
            <person name="Ma J."/>
        </authorList>
    </citation>
    <scope>NUCLEOTIDE SEQUENCE [LARGE SCALE GENOMIC DNA]</scope>
    <source>
        <strain evidence="2">CCUG 60527</strain>
    </source>
</reference>
<evidence type="ECO:0000313" key="1">
    <source>
        <dbReference type="EMBL" id="MFD0992533.1"/>
    </source>
</evidence>
<sequence>MKKFGLLLIAAFTLNCSQHTVFKKRVKLPKKLKEVSGNVMIKGSDLIWMHNDGGNKSEIYGVNTQGKIERTVNVKAKNNDWEDISTDEQGNLYIADFGNNNSERKNLVILKIANNDILTNDKVAVEKIKFSFAEQHKFPPKKSERYFDAEALIYFNNYLYIFTKSRVKGDFGKTSLYKIPAKKGNHIATFISSFNNCNDLQCWITGATLSPNKNEVALLTHNSVLLFSNFKKDDFLNGTLKKIPLKHTSQKEGICFKDNQTLYITDEREHGSGGNLFEFVIK</sequence>
<proteinExistence type="predicted"/>